<dbReference type="Proteomes" id="UP001055811">
    <property type="component" value="Linkage Group LG01"/>
</dbReference>
<reference evidence="2" key="1">
    <citation type="journal article" date="2022" name="Mol. Ecol. Resour.">
        <title>The genomes of chicory, endive, great burdock and yacon provide insights into Asteraceae palaeo-polyploidization history and plant inulin production.</title>
        <authorList>
            <person name="Fan W."/>
            <person name="Wang S."/>
            <person name="Wang H."/>
            <person name="Wang A."/>
            <person name="Jiang F."/>
            <person name="Liu H."/>
            <person name="Zhao H."/>
            <person name="Xu D."/>
            <person name="Zhang Y."/>
        </authorList>
    </citation>
    <scope>NUCLEOTIDE SEQUENCE [LARGE SCALE GENOMIC DNA]</scope>
    <source>
        <strain evidence="2">cv. Punajuju</strain>
    </source>
</reference>
<dbReference type="EMBL" id="CM042009">
    <property type="protein sequence ID" value="KAI3788204.1"/>
    <property type="molecule type" value="Genomic_DNA"/>
</dbReference>
<comment type="caution">
    <text evidence="1">The sequence shown here is derived from an EMBL/GenBank/DDBJ whole genome shotgun (WGS) entry which is preliminary data.</text>
</comment>
<evidence type="ECO:0000313" key="1">
    <source>
        <dbReference type="EMBL" id="KAI3788204.1"/>
    </source>
</evidence>
<keyword evidence="2" id="KW-1185">Reference proteome</keyword>
<accession>A0ACB9GXK9</accession>
<gene>
    <name evidence="1" type="ORF">L2E82_00941</name>
</gene>
<reference evidence="1 2" key="2">
    <citation type="journal article" date="2022" name="Mol. Ecol. Resour.">
        <title>The genomes of chicory, endive, great burdock and yacon provide insights into Asteraceae paleo-polyploidization history and plant inulin production.</title>
        <authorList>
            <person name="Fan W."/>
            <person name="Wang S."/>
            <person name="Wang H."/>
            <person name="Wang A."/>
            <person name="Jiang F."/>
            <person name="Liu H."/>
            <person name="Zhao H."/>
            <person name="Xu D."/>
            <person name="Zhang Y."/>
        </authorList>
    </citation>
    <scope>NUCLEOTIDE SEQUENCE [LARGE SCALE GENOMIC DNA]</scope>
    <source>
        <strain evidence="2">cv. Punajuju</strain>
        <tissue evidence="1">Leaves</tissue>
    </source>
</reference>
<protein>
    <submittedName>
        <fullName evidence="1">Uncharacterized protein</fullName>
    </submittedName>
</protein>
<evidence type="ECO:0000313" key="2">
    <source>
        <dbReference type="Proteomes" id="UP001055811"/>
    </source>
</evidence>
<organism evidence="1 2">
    <name type="scientific">Cichorium intybus</name>
    <name type="common">Chicory</name>
    <dbReference type="NCBI Taxonomy" id="13427"/>
    <lineage>
        <taxon>Eukaryota</taxon>
        <taxon>Viridiplantae</taxon>
        <taxon>Streptophyta</taxon>
        <taxon>Embryophyta</taxon>
        <taxon>Tracheophyta</taxon>
        <taxon>Spermatophyta</taxon>
        <taxon>Magnoliopsida</taxon>
        <taxon>eudicotyledons</taxon>
        <taxon>Gunneridae</taxon>
        <taxon>Pentapetalae</taxon>
        <taxon>asterids</taxon>
        <taxon>campanulids</taxon>
        <taxon>Asterales</taxon>
        <taxon>Asteraceae</taxon>
        <taxon>Cichorioideae</taxon>
        <taxon>Cichorieae</taxon>
        <taxon>Cichoriinae</taxon>
        <taxon>Cichorium</taxon>
    </lineage>
</organism>
<proteinExistence type="predicted"/>
<sequence length="69" mass="7941">MLVESLTDPDNSLQRNRSGKSDIRNLSVIKLSQEGDRRDLIYKEMEGDTDERNGNMVRLGSRTEDLWEG</sequence>
<name>A0ACB9GXK9_CICIN</name>